<gene>
    <name evidence="1" type="ORF">NSCI0253_LOCUS29888</name>
</gene>
<protein>
    <submittedName>
        <fullName evidence="1">Uncharacterized protein</fullName>
    </submittedName>
</protein>
<organism evidence="1">
    <name type="scientific">Noctiluca scintillans</name>
    <name type="common">Sea sparkle</name>
    <name type="synonym">Red tide dinoflagellate</name>
    <dbReference type="NCBI Taxonomy" id="2966"/>
    <lineage>
        <taxon>Eukaryota</taxon>
        <taxon>Sar</taxon>
        <taxon>Alveolata</taxon>
        <taxon>Dinophyceae</taxon>
        <taxon>Noctilucales</taxon>
        <taxon>Noctilucaceae</taxon>
        <taxon>Noctiluca</taxon>
    </lineage>
</organism>
<dbReference type="AlphaFoldDB" id="A0A7S1AIR6"/>
<sequence length="152" mass="16257">MAPPVGIPFHRFTAAVYGAPEGSLAQPEVSRLLDPRFDTRFWSKPYLQCIGRGLNHATCVKSLPDYASAPAGGPLSGDAGKAGLTAAITEASQGATAAQLDAHFDKLARLAGYEDPVIKTSFQKAQEFSSKAGWKMLGFPALYVVLKYVKIR</sequence>
<name>A0A7S1AIR6_NOCSC</name>
<proteinExistence type="predicted"/>
<accession>A0A7S1AIR6</accession>
<evidence type="ECO:0000313" key="1">
    <source>
        <dbReference type="EMBL" id="CAD8855536.1"/>
    </source>
</evidence>
<dbReference type="EMBL" id="HBFQ01042261">
    <property type="protein sequence ID" value="CAD8855536.1"/>
    <property type="molecule type" value="Transcribed_RNA"/>
</dbReference>
<reference evidence="1" key="1">
    <citation type="submission" date="2021-01" db="EMBL/GenBank/DDBJ databases">
        <authorList>
            <person name="Corre E."/>
            <person name="Pelletier E."/>
            <person name="Niang G."/>
            <person name="Scheremetjew M."/>
            <person name="Finn R."/>
            <person name="Kale V."/>
            <person name="Holt S."/>
            <person name="Cochrane G."/>
            <person name="Meng A."/>
            <person name="Brown T."/>
            <person name="Cohen L."/>
        </authorList>
    </citation>
    <scope>NUCLEOTIDE SEQUENCE</scope>
</reference>